<dbReference type="SMART" id="SM00244">
    <property type="entry name" value="PHB"/>
    <property type="match status" value="1"/>
</dbReference>
<dbReference type="GO" id="GO:0016020">
    <property type="term" value="C:membrane"/>
    <property type="evidence" value="ECO:0007669"/>
    <property type="project" value="UniProtKB-SubCell"/>
</dbReference>
<keyword evidence="5 6" id="KW-0472">Membrane</keyword>
<comment type="subcellular location">
    <subcellularLocation>
        <location evidence="1 6">Membrane</location>
    </subcellularLocation>
</comment>
<evidence type="ECO:0000313" key="9">
    <source>
        <dbReference type="Proteomes" id="UP000574717"/>
    </source>
</evidence>
<dbReference type="Gene3D" id="3.30.479.30">
    <property type="entry name" value="Band 7 domain"/>
    <property type="match status" value="1"/>
</dbReference>
<comment type="similarity">
    <text evidence="2 6">Belongs to the band 7/mec-2 family. HflK subfamily.</text>
</comment>
<keyword evidence="3 6" id="KW-0812">Transmembrane</keyword>
<comment type="subunit">
    <text evidence="6">HflC and HflK may interact to form a multimeric complex.</text>
</comment>
<dbReference type="Proteomes" id="UP000574717">
    <property type="component" value="Unassembled WGS sequence"/>
</dbReference>
<gene>
    <name evidence="8" type="ORF">HKBW3S03_00638</name>
</gene>
<dbReference type="InterPro" id="IPR001107">
    <property type="entry name" value="Band_7"/>
</dbReference>
<feature type="transmembrane region" description="Helical" evidence="6">
    <location>
        <begin position="46"/>
        <end position="67"/>
    </location>
</feature>
<dbReference type="PANTHER" id="PTHR43327:SF2">
    <property type="entry name" value="MODULATOR OF FTSH PROTEASE HFLK"/>
    <property type="match status" value="1"/>
</dbReference>
<dbReference type="GO" id="GO:0008233">
    <property type="term" value="F:peptidase activity"/>
    <property type="evidence" value="ECO:0007669"/>
    <property type="project" value="UniProtKB-KW"/>
</dbReference>
<proteinExistence type="inferred from homology"/>
<evidence type="ECO:0000256" key="3">
    <source>
        <dbReference type="ARBA" id="ARBA00022692"/>
    </source>
</evidence>
<evidence type="ECO:0000259" key="7">
    <source>
        <dbReference type="SMART" id="SM00244"/>
    </source>
</evidence>
<keyword evidence="8" id="KW-0378">Hydrolase</keyword>
<reference evidence="8 9" key="1">
    <citation type="journal article" date="2020" name="Front. Microbiol.">
        <title>Single-cell genomics of novel Actinobacteria with the Wood-Ljungdahl pathway discovered in a serpentinizing system.</title>
        <authorList>
            <person name="Merino N."/>
            <person name="Kawai M."/>
            <person name="Boyd E.S."/>
            <person name="Colman D.R."/>
            <person name="McGlynn S.E."/>
            <person name="Nealson K.H."/>
            <person name="Kurokawa K."/>
            <person name="Hongoh Y."/>
        </authorList>
    </citation>
    <scope>NUCLEOTIDE SEQUENCE [LARGE SCALE GENOMIC DNA]</scope>
    <source>
        <strain evidence="8 9">S03</strain>
    </source>
</reference>
<dbReference type="InterPro" id="IPR010201">
    <property type="entry name" value="HflK"/>
</dbReference>
<dbReference type="NCBIfam" id="TIGR01933">
    <property type="entry name" value="hflK"/>
    <property type="match status" value="1"/>
</dbReference>
<sequence>MIRQSGRRHPPPEGWGYVTWWEDIWQKIVGKMGSGEGRKPVKTGRVTWIVIGIVVLIWLVSGIYIVGPGEVGVVRQFGRFVAQTGPGLNYRLPWPIQVHDIVNVAAVRRAEIGYREVEARGQEQVRRRIQEESLMLTGDRNIVDIQILVLYQVKDAVTFLFRAENPEEALRVNTEVALRSVIGNMDIDHAMTVGRPEVEAETWKILQMLLDTHQTGLHVAGIELQVVDPPDEVRESFYDVVRAKADRERLIREAEGYARDVVPRARGEAAAIVHAATAYRDERIALAEGEAERFLKILEEYRKAEAVTRQRLYLETIERVLAGTKKFIIDPQVGGKVMQFLPLTELPGLEKPQEAQE</sequence>
<feature type="domain" description="Band 7" evidence="7">
    <location>
        <begin position="61"/>
        <end position="241"/>
    </location>
</feature>
<accession>A0A6V8NID0</accession>
<dbReference type="EMBL" id="BLRU01000040">
    <property type="protein sequence ID" value="GFP19134.1"/>
    <property type="molecule type" value="Genomic_DNA"/>
</dbReference>
<keyword evidence="8" id="KW-0645">Protease</keyword>
<dbReference type="RefSeq" id="WP_176236842.1">
    <property type="nucleotide sequence ID" value="NZ_BLRU01000040.1"/>
</dbReference>
<dbReference type="GO" id="GO:0006508">
    <property type="term" value="P:proteolysis"/>
    <property type="evidence" value="ECO:0007669"/>
    <property type="project" value="UniProtKB-KW"/>
</dbReference>
<evidence type="ECO:0000256" key="6">
    <source>
        <dbReference type="RuleBase" id="RU364113"/>
    </source>
</evidence>
<evidence type="ECO:0000256" key="4">
    <source>
        <dbReference type="ARBA" id="ARBA00022989"/>
    </source>
</evidence>
<dbReference type="SUPFAM" id="SSF117892">
    <property type="entry name" value="Band 7/SPFH domain"/>
    <property type="match status" value="1"/>
</dbReference>
<protein>
    <recommendedName>
        <fullName evidence="6">Protein HflK</fullName>
    </recommendedName>
</protein>
<dbReference type="InterPro" id="IPR050710">
    <property type="entry name" value="Band7/mec-2_domain"/>
</dbReference>
<comment type="function">
    <text evidence="6">HflC and HflK could encode or regulate a protease.</text>
</comment>
<evidence type="ECO:0000313" key="8">
    <source>
        <dbReference type="EMBL" id="GFP19134.1"/>
    </source>
</evidence>
<evidence type="ECO:0000256" key="2">
    <source>
        <dbReference type="ARBA" id="ARBA00006971"/>
    </source>
</evidence>
<keyword evidence="4 6" id="KW-1133">Transmembrane helix</keyword>
<dbReference type="CDD" id="cd03404">
    <property type="entry name" value="SPFH_HflK"/>
    <property type="match status" value="1"/>
</dbReference>
<dbReference type="PANTHER" id="PTHR43327">
    <property type="entry name" value="STOMATIN-LIKE PROTEIN 2, MITOCHONDRIAL"/>
    <property type="match status" value="1"/>
</dbReference>
<organism evidence="8 9">
    <name type="scientific">Candidatus Hakubella thermalkaliphila</name>
    <dbReference type="NCBI Taxonomy" id="2754717"/>
    <lineage>
        <taxon>Bacteria</taxon>
        <taxon>Bacillati</taxon>
        <taxon>Actinomycetota</taxon>
        <taxon>Actinomycetota incertae sedis</taxon>
        <taxon>Candidatus Hakubellales</taxon>
        <taxon>Candidatus Hakubellaceae</taxon>
        <taxon>Candidatus Hakubella</taxon>
    </lineage>
</organism>
<evidence type="ECO:0000256" key="1">
    <source>
        <dbReference type="ARBA" id="ARBA00004370"/>
    </source>
</evidence>
<name>A0A6V8NID0_9ACTN</name>
<comment type="caution">
    <text evidence="8">The sequence shown here is derived from an EMBL/GenBank/DDBJ whole genome shotgun (WGS) entry which is preliminary data.</text>
</comment>
<dbReference type="AlphaFoldDB" id="A0A6V8NID0"/>
<dbReference type="Pfam" id="PF01145">
    <property type="entry name" value="Band_7"/>
    <property type="match status" value="1"/>
</dbReference>
<evidence type="ECO:0000256" key="5">
    <source>
        <dbReference type="ARBA" id="ARBA00023136"/>
    </source>
</evidence>
<dbReference type="InterPro" id="IPR036013">
    <property type="entry name" value="Band_7/SPFH_dom_sf"/>
</dbReference>